<dbReference type="PANTHER" id="PTHR12763">
    <property type="match status" value="1"/>
</dbReference>
<dbReference type="AlphaFoldDB" id="A0A2W5BUH7"/>
<accession>A0A2W5BUH7</accession>
<dbReference type="Gene3D" id="1.10.287.110">
    <property type="entry name" value="DnaJ domain"/>
    <property type="match status" value="1"/>
</dbReference>
<feature type="transmembrane region" description="Helical" evidence="6">
    <location>
        <begin position="6"/>
        <end position="22"/>
    </location>
</feature>
<protein>
    <submittedName>
        <fullName evidence="8">Molecular chaperone DnaJ</fullName>
    </submittedName>
</protein>
<feature type="transmembrane region" description="Helical" evidence="6">
    <location>
        <begin position="29"/>
        <end position="48"/>
    </location>
</feature>
<evidence type="ECO:0000256" key="5">
    <source>
        <dbReference type="ARBA" id="ARBA00038105"/>
    </source>
</evidence>
<organism evidence="8 9">
    <name type="scientific">Micavibrio aeruginosavorus</name>
    <dbReference type="NCBI Taxonomy" id="349221"/>
    <lineage>
        <taxon>Bacteria</taxon>
        <taxon>Pseudomonadati</taxon>
        <taxon>Bdellovibrionota</taxon>
        <taxon>Bdellovibrionia</taxon>
        <taxon>Bdellovibrionales</taxon>
        <taxon>Pseudobdellovibrionaceae</taxon>
        <taxon>Micavibrio</taxon>
    </lineage>
</organism>
<dbReference type="SUPFAM" id="SSF46565">
    <property type="entry name" value="Chaperone J-domain"/>
    <property type="match status" value="1"/>
</dbReference>
<evidence type="ECO:0000313" key="8">
    <source>
        <dbReference type="EMBL" id="PZO86761.1"/>
    </source>
</evidence>
<name>A0A2W5BUH7_9BACT</name>
<comment type="caution">
    <text evidence="8">The sequence shown here is derived from an EMBL/GenBank/DDBJ whole genome shotgun (WGS) entry which is preliminary data.</text>
</comment>
<comment type="subcellular location">
    <subcellularLocation>
        <location evidence="1">Membrane</location>
        <topology evidence="1">Single-pass membrane protein</topology>
    </subcellularLocation>
</comment>
<evidence type="ECO:0000256" key="2">
    <source>
        <dbReference type="ARBA" id="ARBA00022692"/>
    </source>
</evidence>
<comment type="similarity">
    <text evidence="5">Belongs to the TIM14 family.</text>
</comment>
<keyword evidence="3 6" id="KW-1133">Transmembrane helix</keyword>
<dbReference type="CDD" id="cd06257">
    <property type="entry name" value="DnaJ"/>
    <property type="match status" value="1"/>
</dbReference>
<dbReference type="PANTHER" id="PTHR12763:SF28">
    <property type="entry name" value="GEO10507P1-RELATED"/>
    <property type="match status" value="1"/>
</dbReference>
<feature type="domain" description="J" evidence="7">
    <location>
        <begin position="91"/>
        <end position="146"/>
    </location>
</feature>
<dbReference type="GO" id="GO:0016020">
    <property type="term" value="C:membrane"/>
    <property type="evidence" value="ECO:0007669"/>
    <property type="project" value="UniProtKB-SubCell"/>
</dbReference>
<dbReference type="Pfam" id="PF00226">
    <property type="entry name" value="DnaJ"/>
    <property type="match status" value="1"/>
</dbReference>
<dbReference type="Proteomes" id="UP000249557">
    <property type="component" value="Unassembled WGS sequence"/>
</dbReference>
<evidence type="ECO:0000256" key="1">
    <source>
        <dbReference type="ARBA" id="ARBA00004167"/>
    </source>
</evidence>
<evidence type="ECO:0000259" key="7">
    <source>
        <dbReference type="PROSITE" id="PS50076"/>
    </source>
</evidence>
<reference evidence="8 9" key="1">
    <citation type="submission" date="2017-08" db="EMBL/GenBank/DDBJ databases">
        <title>Infants hospitalized years apart are colonized by the same room-sourced microbial strains.</title>
        <authorList>
            <person name="Brooks B."/>
            <person name="Olm M.R."/>
            <person name="Firek B.A."/>
            <person name="Baker R."/>
            <person name="Thomas B.C."/>
            <person name="Morowitz M.J."/>
            <person name="Banfield J.F."/>
        </authorList>
    </citation>
    <scope>NUCLEOTIDE SEQUENCE [LARGE SCALE GENOMIC DNA]</scope>
    <source>
        <strain evidence="8">S2_018_000_R2_104</strain>
    </source>
</reference>
<keyword evidence="4 6" id="KW-0472">Membrane</keyword>
<dbReference type="InterPro" id="IPR001623">
    <property type="entry name" value="DnaJ_domain"/>
</dbReference>
<evidence type="ECO:0000256" key="3">
    <source>
        <dbReference type="ARBA" id="ARBA00022989"/>
    </source>
</evidence>
<sequence>MPYLILAAGVVFLCIALYRFFLKADPKQVRSAFLAVAATAVGIGALFLAVTGRLPAAIGLMVALWPLGAAWLKHRGRAKPAPSGGELTPREAYDILGLREGADEGQIREAHLRLSKKVHPDQSGSDWLAKRINAARDLLLERFGNR</sequence>
<evidence type="ECO:0000256" key="4">
    <source>
        <dbReference type="ARBA" id="ARBA00023136"/>
    </source>
</evidence>
<proteinExistence type="inferred from homology"/>
<gene>
    <name evidence="8" type="ORF">DI626_05615</name>
</gene>
<dbReference type="InterPro" id="IPR036869">
    <property type="entry name" value="J_dom_sf"/>
</dbReference>
<dbReference type="SMART" id="SM00271">
    <property type="entry name" value="DnaJ"/>
    <property type="match status" value="1"/>
</dbReference>
<dbReference type="EMBL" id="QFNK01000094">
    <property type="protein sequence ID" value="PZO86761.1"/>
    <property type="molecule type" value="Genomic_DNA"/>
</dbReference>
<keyword evidence="2 6" id="KW-0812">Transmembrane</keyword>
<evidence type="ECO:0000256" key="6">
    <source>
        <dbReference type="SAM" id="Phobius"/>
    </source>
</evidence>
<dbReference type="PROSITE" id="PS50076">
    <property type="entry name" value="DNAJ_2"/>
    <property type="match status" value="1"/>
</dbReference>
<feature type="transmembrane region" description="Helical" evidence="6">
    <location>
        <begin position="54"/>
        <end position="72"/>
    </location>
</feature>
<evidence type="ECO:0000313" key="9">
    <source>
        <dbReference type="Proteomes" id="UP000249557"/>
    </source>
</evidence>